<feature type="binding site" evidence="19">
    <location>
        <position position="480"/>
    </location>
    <ligand>
        <name>phosphoenolpyruvate</name>
        <dbReference type="ChEBI" id="CHEBI:58702"/>
    </ligand>
</feature>
<dbReference type="InterPro" id="IPR036618">
    <property type="entry name" value="PtsI_HPr-bd_sf"/>
</dbReference>
<comment type="catalytic activity">
    <reaction evidence="1 17">
        <text>L-histidyl-[protein] + phosphoenolpyruvate = N(pros)-phospho-L-histidyl-[protein] + pyruvate</text>
        <dbReference type="Rhea" id="RHEA:23880"/>
        <dbReference type="Rhea" id="RHEA-COMP:9745"/>
        <dbReference type="Rhea" id="RHEA-COMP:9746"/>
        <dbReference type="ChEBI" id="CHEBI:15361"/>
        <dbReference type="ChEBI" id="CHEBI:29979"/>
        <dbReference type="ChEBI" id="CHEBI:58702"/>
        <dbReference type="ChEBI" id="CHEBI:64837"/>
        <dbReference type="EC" id="2.7.3.9"/>
    </reaction>
</comment>
<evidence type="ECO:0000256" key="16">
    <source>
        <dbReference type="ARBA" id="ARBA00033235"/>
    </source>
</evidence>
<dbReference type="InterPro" id="IPR008731">
    <property type="entry name" value="PTS_EIN"/>
</dbReference>
<evidence type="ECO:0000256" key="17">
    <source>
        <dbReference type="PIRNR" id="PIRNR000732"/>
    </source>
</evidence>
<accession>A0A9D2B183</accession>
<dbReference type="AlphaFoldDB" id="A0A9D2B183"/>
<dbReference type="EMBL" id="DXEV01000088">
    <property type="protein sequence ID" value="HIX56709.1"/>
    <property type="molecule type" value="Genomic_DNA"/>
</dbReference>
<organism evidence="25 26">
    <name type="scientific">Candidatus Anaerobiospirillum pullistercoris</name>
    <dbReference type="NCBI Taxonomy" id="2838452"/>
    <lineage>
        <taxon>Bacteria</taxon>
        <taxon>Pseudomonadati</taxon>
        <taxon>Pseudomonadota</taxon>
        <taxon>Gammaproteobacteria</taxon>
        <taxon>Aeromonadales</taxon>
        <taxon>Succinivibrionaceae</taxon>
        <taxon>Anaerobiospirillum</taxon>
    </lineage>
</organism>
<dbReference type="InterPro" id="IPR024692">
    <property type="entry name" value="PTS_EI"/>
</dbReference>
<feature type="binding site" evidence="19">
    <location>
        <position position="348"/>
    </location>
    <ligand>
        <name>phosphoenolpyruvate</name>
        <dbReference type="ChEBI" id="CHEBI:58702"/>
    </ligand>
</feature>
<comment type="caution">
    <text evidence="25">The sequence shown here is derived from an EMBL/GenBank/DDBJ whole genome shotgun (WGS) entry which is preliminary data.</text>
</comment>
<dbReference type="PANTHER" id="PTHR46244:SF3">
    <property type="entry name" value="PHOSPHOENOLPYRUVATE-PROTEIN PHOSPHOTRANSFERASE"/>
    <property type="match status" value="1"/>
</dbReference>
<evidence type="ECO:0000313" key="26">
    <source>
        <dbReference type="Proteomes" id="UP000886829"/>
    </source>
</evidence>
<dbReference type="PANTHER" id="PTHR46244">
    <property type="entry name" value="PHOSPHOENOLPYRUVATE-PROTEIN PHOSPHOTRANSFERASE"/>
    <property type="match status" value="1"/>
</dbReference>
<dbReference type="InterPro" id="IPR036637">
    <property type="entry name" value="Phosphohistidine_dom_sf"/>
</dbReference>
<evidence type="ECO:0000259" key="23">
    <source>
        <dbReference type="Pfam" id="PF02896"/>
    </source>
</evidence>
<dbReference type="NCBIfam" id="TIGR01417">
    <property type="entry name" value="PTS_I_fam"/>
    <property type="match status" value="1"/>
</dbReference>
<keyword evidence="10 17" id="KW-0762">Sugar transport</keyword>
<dbReference type="GO" id="GO:0046872">
    <property type="term" value="F:metal ion binding"/>
    <property type="evidence" value="ECO:0007669"/>
    <property type="project" value="UniProtKB-KW"/>
</dbReference>
<dbReference type="Pfam" id="PF02896">
    <property type="entry name" value="PEP-utilizers_C"/>
    <property type="match status" value="1"/>
</dbReference>
<sequence>MYQGKGRCACAGVTVGKILHIITPVTSTSEAAVTYTQDKDQELQLLEQALEQSRQELDALIDKAQAELGAEQAEIFEIHRMMLDDPDICDNIRDTIQNELLTVSCAALKVGEQQAAEFAQLDDDYMKARAADIKDVTARIARNARGEKSLVLTENVVLVADDLQPSQTVALDRSKILGILLRHGTQNSHASILARTMNIPLIINAQLPISLNERSEGAPAADADSVCDLSGHTVALNAVDGTFYIDPDAETTQRIQAVQAEFAAARARQEKLKGQPAISKHGHRIMTFANIGQVDDVEQVLANDAEGIGLFRSEFLYLGRSTPPTEEEQFKAYAKVASTMNGKLVIIRTLDIGADKKVDYFDLPHEENPALGLRALRLCLFMPEIFKTQLRAIFRAAARGNIAMMFPMVTRLKEVERVLKICDEVEAELKANQVEYKRPKIGIMIETPAAAILSRSLAEHVDFFSIGTNDLNQYTTACDRQNENLADYSDPHHEAVIELLRIIAQNAHAAGIPVGICGELAADPELTDTFIEMGFDELSVSPGAVLALRERICNSEAQCLNPCPAALDKLQAH</sequence>
<evidence type="ECO:0000256" key="6">
    <source>
        <dbReference type="ARBA" id="ARBA00012232"/>
    </source>
</evidence>
<keyword evidence="9 17" id="KW-0963">Cytoplasm</keyword>
<feature type="binding site" evidence="19">
    <location>
        <begin position="469"/>
        <end position="470"/>
    </location>
    <ligand>
        <name>phosphoenolpyruvate</name>
        <dbReference type="ChEBI" id="CHEBI:58702"/>
    </ligand>
</feature>
<keyword evidence="15 17" id="KW-0460">Magnesium</keyword>
<comment type="cofactor">
    <cofactor evidence="2 17 20">
        <name>Mg(2+)</name>
        <dbReference type="ChEBI" id="CHEBI:18420"/>
    </cofactor>
</comment>
<evidence type="ECO:0000256" key="4">
    <source>
        <dbReference type="ARBA" id="ARBA00004496"/>
    </source>
</evidence>
<dbReference type="GO" id="GO:0008965">
    <property type="term" value="F:phosphoenolpyruvate-protein phosphotransferase activity"/>
    <property type="evidence" value="ECO:0007669"/>
    <property type="project" value="UniProtKB-EC"/>
</dbReference>
<reference evidence="25" key="2">
    <citation type="submission" date="2021-04" db="EMBL/GenBank/DDBJ databases">
        <authorList>
            <person name="Gilroy R."/>
        </authorList>
    </citation>
    <scope>NUCLEOTIDE SEQUENCE</scope>
    <source>
        <strain evidence="25">USASDec5-558</strain>
    </source>
</reference>
<evidence type="ECO:0000313" key="25">
    <source>
        <dbReference type="EMBL" id="HIX56709.1"/>
    </source>
</evidence>
<keyword evidence="12 17" id="KW-0598">Phosphotransferase system</keyword>
<proteinExistence type="inferred from homology"/>
<keyword evidence="13 17" id="KW-0479">Metal-binding</keyword>
<keyword evidence="8 17" id="KW-0813">Transport</keyword>
<dbReference type="InterPro" id="IPR015813">
    <property type="entry name" value="Pyrv/PenolPyrv_kinase-like_dom"/>
</dbReference>
<comment type="similarity">
    <text evidence="5 17">Belongs to the PEP-utilizing enzyme family.</text>
</comment>
<evidence type="ECO:0000256" key="21">
    <source>
        <dbReference type="SAM" id="Coils"/>
    </source>
</evidence>
<dbReference type="SUPFAM" id="SSF51621">
    <property type="entry name" value="Phosphoenolpyruvate/pyruvate domain"/>
    <property type="match status" value="1"/>
</dbReference>
<evidence type="ECO:0000256" key="12">
    <source>
        <dbReference type="ARBA" id="ARBA00022683"/>
    </source>
</evidence>
<dbReference type="InterPro" id="IPR000121">
    <property type="entry name" value="PEP_util_C"/>
</dbReference>
<evidence type="ECO:0000256" key="1">
    <source>
        <dbReference type="ARBA" id="ARBA00000683"/>
    </source>
</evidence>
<evidence type="ECO:0000256" key="20">
    <source>
        <dbReference type="PIRSR" id="PIRSR000732-3"/>
    </source>
</evidence>
<evidence type="ECO:0000256" key="15">
    <source>
        <dbReference type="ARBA" id="ARBA00022842"/>
    </source>
</evidence>
<evidence type="ECO:0000256" key="13">
    <source>
        <dbReference type="ARBA" id="ARBA00022723"/>
    </source>
</evidence>
<feature type="domain" description="PEP-utilising enzyme mobile" evidence="22">
    <location>
        <begin position="153"/>
        <end position="206"/>
    </location>
</feature>
<feature type="domain" description="PEP-utilising enzyme C-terminal" evidence="23">
    <location>
        <begin position="267"/>
        <end position="555"/>
    </location>
</feature>
<dbReference type="Proteomes" id="UP000886829">
    <property type="component" value="Unassembled WGS sequence"/>
</dbReference>
<dbReference type="Gene3D" id="3.50.30.10">
    <property type="entry name" value="Phosphohistidine domain"/>
    <property type="match status" value="1"/>
</dbReference>
<evidence type="ECO:0000256" key="11">
    <source>
        <dbReference type="ARBA" id="ARBA00022679"/>
    </source>
</evidence>
<dbReference type="InterPro" id="IPR050499">
    <property type="entry name" value="PEP-utilizing_PTS_enzyme"/>
</dbReference>
<feature type="binding site" evidence="20">
    <location>
        <position position="470"/>
    </location>
    <ligand>
        <name>Mg(2+)</name>
        <dbReference type="ChEBI" id="CHEBI:18420"/>
    </ligand>
</feature>
<dbReference type="EC" id="2.7.3.9" evidence="6 17"/>
<evidence type="ECO:0000256" key="9">
    <source>
        <dbReference type="ARBA" id="ARBA00022490"/>
    </source>
</evidence>
<evidence type="ECO:0000256" key="7">
    <source>
        <dbReference type="ARBA" id="ARBA00016544"/>
    </source>
</evidence>
<comment type="function">
    <text evidence="3 17">General (non sugar-specific) component of the phosphoenolpyruvate-dependent sugar phosphotransferase system (sugar PTS). This major carbohydrate active-transport system catalyzes the phosphorylation of incoming sugar substrates concomitantly with their translocation across the cell membrane. Enzyme I transfers the phosphoryl group from phosphoenolpyruvate (PEP) to the phosphoryl carrier protein (HPr).</text>
</comment>
<evidence type="ECO:0000256" key="18">
    <source>
        <dbReference type="PIRSR" id="PIRSR000732-1"/>
    </source>
</evidence>
<evidence type="ECO:0000256" key="10">
    <source>
        <dbReference type="ARBA" id="ARBA00022597"/>
    </source>
</evidence>
<reference evidence="25" key="1">
    <citation type="journal article" date="2021" name="PeerJ">
        <title>Extensive microbial diversity within the chicken gut microbiome revealed by metagenomics and culture.</title>
        <authorList>
            <person name="Gilroy R."/>
            <person name="Ravi A."/>
            <person name="Getino M."/>
            <person name="Pursley I."/>
            <person name="Horton D.L."/>
            <person name="Alikhan N.F."/>
            <person name="Baker D."/>
            <person name="Gharbi K."/>
            <person name="Hall N."/>
            <person name="Watson M."/>
            <person name="Adriaenssens E.M."/>
            <person name="Foster-Nyarko E."/>
            <person name="Jarju S."/>
            <person name="Secka A."/>
            <person name="Antonio M."/>
            <person name="Oren A."/>
            <person name="Chaudhuri R.R."/>
            <person name="La Ragione R."/>
            <person name="Hildebrand F."/>
            <person name="Pallen M.J."/>
        </authorList>
    </citation>
    <scope>NUCLEOTIDE SEQUENCE</scope>
    <source>
        <strain evidence="25">USASDec5-558</strain>
    </source>
</reference>
<comment type="subcellular location">
    <subcellularLocation>
        <location evidence="4 17">Cytoplasm</location>
    </subcellularLocation>
</comment>
<feature type="coiled-coil region" evidence="21">
    <location>
        <begin position="36"/>
        <end position="74"/>
    </location>
</feature>
<feature type="active site" description="Proton donor" evidence="18">
    <location>
        <position position="517"/>
    </location>
</feature>
<dbReference type="GO" id="GO:0009401">
    <property type="term" value="P:phosphoenolpyruvate-dependent sugar phosphotransferase system"/>
    <property type="evidence" value="ECO:0007669"/>
    <property type="project" value="UniProtKB-KW"/>
</dbReference>
<keyword evidence="14 17" id="KW-0418">Kinase</keyword>
<evidence type="ECO:0000256" key="14">
    <source>
        <dbReference type="ARBA" id="ARBA00022777"/>
    </source>
</evidence>
<dbReference type="InterPro" id="IPR008279">
    <property type="entry name" value="PEP-util_enz_mobile_dom"/>
</dbReference>
<evidence type="ECO:0000259" key="22">
    <source>
        <dbReference type="Pfam" id="PF00391"/>
    </source>
</evidence>
<dbReference type="InterPro" id="IPR040442">
    <property type="entry name" value="Pyrv_kinase-like_dom_sf"/>
</dbReference>
<gene>
    <name evidence="25" type="primary">ptsP</name>
    <name evidence="25" type="ORF">H9850_04460</name>
</gene>
<feature type="binding site" evidence="19">
    <location>
        <position position="312"/>
    </location>
    <ligand>
        <name>phosphoenolpyruvate</name>
        <dbReference type="ChEBI" id="CHEBI:58702"/>
    </ligand>
</feature>
<feature type="binding site" evidence="20">
    <location>
        <position position="446"/>
    </location>
    <ligand>
        <name>Mg(2+)</name>
        <dbReference type="ChEBI" id="CHEBI:18420"/>
    </ligand>
</feature>
<dbReference type="GO" id="GO:0005737">
    <property type="term" value="C:cytoplasm"/>
    <property type="evidence" value="ECO:0007669"/>
    <property type="project" value="UniProtKB-SubCell"/>
</dbReference>
<protein>
    <recommendedName>
        <fullName evidence="7 17">Phosphoenolpyruvate-protein phosphotransferase</fullName>
        <ecNumber evidence="6 17">2.7.3.9</ecNumber>
    </recommendedName>
    <alternativeName>
        <fullName evidence="16 17">Phosphotransferase system, enzyme I</fullName>
    </alternativeName>
</protein>
<evidence type="ECO:0000259" key="24">
    <source>
        <dbReference type="Pfam" id="PF05524"/>
    </source>
</evidence>
<dbReference type="SUPFAM" id="SSF47831">
    <property type="entry name" value="Enzyme I of the PEP:sugar phosphotransferase system HPr-binding (sub)domain"/>
    <property type="match status" value="1"/>
</dbReference>
<dbReference type="Gene3D" id="3.20.20.60">
    <property type="entry name" value="Phosphoenolpyruvate-binding domains"/>
    <property type="match status" value="1"/>
</dbReference>
<dbReference type="SUPFAM" id="SSF52009">
    <property type="entry name" value="Phosphohistidine domain"/>
    <property type="match status" value="1"/>
</dbReference>
<keyword evidence="21" id="KW-0175">Coiled coil</keyword>
<keyword evidence="11 17" id="KW-0808">Transferase</keyword>
<evidence type="ECO:0000256" key="8">
    <source>
        <dbReference type="ARBA" id="ARBA00022448"/>
    </source>
</evidence>
<feature type="domain" description="Phosphotransferase system enzyme I N-terminal" evidence="24">
    <location>
        <begin position="5"/>
        <end position="129"/>
    </location>
</feature>
<dbReference type="Pfam" id="PF05524">
    <property type="entry name" value="PEP-utilisers_N"/>
    <property type="match status" value="1"/>
</dbReference>
<feature type="active site" description="Tele-phosphohistidine intermediate" evidence="18">
    <location>
        <position position="189"/>
    </location>
</feature>
<dbReference type="InterPro" id="IPR006318">
    <property type="entry name" value="PTS_EI-like"/>
</dbReference>
<dbReference type="PIRSF" id="PIRSF000732">
    <property type="entry name" value="PTS_enzyme_I"/>
    <property type="match status" value="1"/>
</dbReference>
<dbReference type="PRINTS" id="PR01736">
    <property type="entry name" value="PHPHTRNFRASE"/>
</dbReference>
<evidence type="ECO:0000256" key="2">
    <source>
        <dbReference type="ARBA" id="ARBA00001946"/>
    </source>
</evidence>
<dbReference type="Pfam" id="PF00391">
    <property type="entry name" value="PEP-utilizers"/>
    <property type="match status" value="1"/>
</dbReference>
<evidence type="ECO:0000256" key="5">
    <source>
        <dbReference type="ARBA" id="ARBA00007837"/>
    </source>
</evidence>
<evidence type="ECO:0000256" key="3">
    <source>
        <dbReference type="ARBA" id="ARBA00002728"/>
    </source>
</evidence>
<name>A0A9D2B183_9GAMM</name>
<evidence type="ECO:0000256" key="19">
    <source>
        <dbReference type="PIRSR" id="PIRSR000732-2"/>
    </source>
</evidence>
<dbReference type="GO" id="GO:0016301">
    <property type="term" value="F:kinase activity"/>
    <property type="evidence" value="ECO:0007669"/>
    <property type="project" value="UniProtKB-KW"/>
</dbReference>
<dbReference type="Gene3D" id="1.10.274.10">
    <property type="entry name" value="PtsI, HPr-binding domain"/>
    <property type="match status" value="1"/>
</dbReference>